<dbReference type="Proteomes" id="UP000663828">
    <property type="component" value="Unassembled WGS sequence"/>
</dbReference>
<evidence type="ECO:0000313" key="4">
    <source>
        <dbReference type="Proteomes" id="UP000663852"/>
    </source>
</evidence>
<keyword evidence="3" id="KW-1185">Reference proteome</keyword>
<evidence type="ECO:0000313" key="3">
    <source>
        <dbReference type="Proteomes" id="UP000663828"/>
    </source>
</evidence>
<evidence type="ECO:0000313" key="1">
    <source>
        <dbReference type="EMBL" id="CAF1140382.1"/>
    </source>
</evidence>
<reference evidence="2" key="1">
    <citation type="submission" date="2021-02" db="EMBL/GenBank/DDBJ databases">
        <authorList>
            <person name="Nowell W R."/>
        </authorList>
    </citation>
    <scope>NUCLEOTIDE SEQUENCE</scope>
</reference>
<evidence type="ECO:0000313" key="2">
    <source>
        <dbReference type="EMBL" id="CAF1400159.1"/>
    </source>
</evidence>
<dbReference type="Proteomes" id="UP000663852">
    <property type="component" value="Unassembled WGS sequence"/>
</dbReference>
<proteinExistence type="predicted"/>
<dbReference type="AlphaFoldDB" id="A0A815L6F1"/>
<comment type="caution">
    <text evidence="2">The sequence shown here is derived from an EMBL/GenBank/DDBJ whole genome shotgun (WGS) entry which is preliminary data.</text>
</comment>
<protein>
    <submittedName>
        <fullName evidence="2">Uncharacterized protein</fullName>
    </submittedName>
</protein>
<dbReference type="OrthoDB" id="9973673at2759"/>
<accession>A0A815L6F1</accession>
<sequence length="153" mass="18004">MNNRLAVLLDPPSRYPPVQSELGHRVQYFANRDMSVQHILTQMPNYQRIDFFLPSHERTLVGNQIALLQNVYFHIYYPTNDDIPNNHNNPCMWIKTFEERELWMRISFTIYHHDWMSHAANNFGDATLNVLRNTYNILLQEVQAAQLSVEASG</sequence>
<dbReference type="EMBL" id="CAJNOJ010000325">
    <property type="protein sequence ID" value="CAF1400159.1"/>
    <property type="molecule type" value="Genomic_DNA"/>
</dbReference>
<name>A0A815L6F1_ADIRI</name>
<gene>
    <name evidence="2" type="ORF">EDS130_LOCUS35958</name>
    <name evidence="1" type="ORF">XAT740_LOCUS20388</name>
</gene>
<dbReference type="EMBL" id="CAJNOR010001422">
    <property type="protein sequence ID" value="CAF1140382.1"/>
    <property type="molecule type" value="Genomic_DNA"/>
</dbReference>
<organism evidence="2 4">
    <name type="scientific">Adineta ricciae</name>
    <name type="common">Rotifer</name>
    <dbReference type="NCBI Taxonomy" id="249248"/>
    <lineage>
        <taxon>Eukaryota</taxon>
        <taxon>Metazoa</taxon>
        <taxon>Spiralia</taxon>
        <taxon>Gnathifera</taxon>
        <taxon>Rotifera</taxon>
        <taxon>Eurotatoria</taxon>
        <taxon>Bdelloidea</taxon>
        <taxon>Adinetida</taxon>
        <taxon>Adinetidae</taxon>
        <taxon>Adineta</taxon>
    </lineage>
</organism>